<name>A0ABD3A5X9_9GENT</name>
<dbReference type="EMBL" id="JBJUIK010000006">
    <property type="protein sequence ID" value="KAL3525857.1"/>
    <property type="molecule type" value="Genomic_DNA"/>
</dbReference>
<feature type="region of interest" description="Disordered" evidence="1">
    <location>
        <begin position="339"/>
        <end position="396"/>
    </location>
</feature>
<feature type="compositionally biased region" description="Polar residues" evidence="1">
    <location>
        <begin position="339"/>
        <end position="372"/>
    </location>
</feature>
<reference evidence="2 3" key="1">
    <citation type="submission" date="2024-11" db="EMBL/GenBank/DDBJ databases">
        <title>A near-complete genome assembly of Cinchona calisaya.</title>
        <authorList>
            <person name="Lian D.C."/>
            <person name="Zhao X.W."/>
            <person name="Wei L."/>
        </authorList>
    </citation>
    <scope>NUCLEOTIDE SEQUENCE [LARGE SCALE GENOMIC DNA]</scope>
    <source>
        <tissue evidence="2">Nenye</tissue>
    </source>
</reference>
<gene>
    <name evidence="2" type="ORF">ACH5RR_014229</name>
</gene>
<sequence length="1297" mass="141898">MLQRQILFKQLQEMQQQQQLQEQNFVNQLPFSNKQTSAGIHPALINGMPVHDATQMFMMGNMHLAQHSTSPIIQGVPNGLLFSQAQNQAIGSNGVLLQKFDSSLYGTTFASSGINMNPYSCMQGASHDSARILNRDNSSQLEIASNSFVNEQFNVSPRKFCIADGAFVPKNVTEDKNMFGQLLMHASDDGILSANFQQLQSLQMNTAMKEPGMRQQQSGCSVISAGTTSNLHPSHSATSLDPLEEKILFSTDDDSWGSSLCQQSNVDSTGEHVDFSSMFSSHQNGSWSALMQSAVAEVSSSDTGQQEEWSGLTFQNPELSADNQQINYIGDGNQSSCVDNNLQSISSPTSKPEVSFQNSNTNSFPTFQQSHNVFRPKEGMHSDSSHESVQQSPKNGSKWFERNLQQKQTVEGCQLVQTPHPLQNAWHDQQSENSKNDRHQLSMSPYALGGQSGYELKGNMWLHESGSQPMVGASQRPPDQAPHSWSNQEQGYVGQFNYVDDGANIGMSSEKVLSADFPMNSRVSEELPPRNNVDSMAALFDSSADFSGQNIISHRSGDTVDLLNKAEKSIDIRSGAHLGSRDSVPLSQAPQIENSNLYYNPSASQGFSLRLAPPSQQMPKSYSSLGSPLLGSSSVINASGPLYLNNQLKNQYQLVTPVASQSPHAALPALTGIFEASIATSGDSSDMFQTSIQGQKFPTLETLPVTQPSSTSGVPQQIKLSMGLPNMSQGVPGQPDVLQSEVPSVFSNSIPSPDSSNSNSYTARGAPHQQYEQMNFQNGDNIREINAHLQTTQAYDCEEDQVNQLNLSGVLTPLTHNTLDHGHKAVGKHLTGANVTTSIPVKTTTHHQVFDRVEQRDNNTPNVSVRGIDAFDSFLNSHGQQQNFTPLYQVNANARQQFFYGLKSGVTNLALGDPNSKLQLNSISSRENKPMTYSSEASGNQPGKFSSQAFMQDSGILVFGERGDGSHSKEQSQINVQMAPSWFEHYRSTKNGHIPSMYDLIRTKDAAKQFSIGQINSSIASQPSSILPDSAAKIVTAKQVSSTCLMPSDDSERNVAVLTPKKRKLAAFDLLPWHKEVNKISEQPQKDSSMAEFEWALASNRLVEKVEDEAEMMEDILPISQPKKRLVLTTQLTQQVFRPVPAVILSADACSNSESIVYFVARLALGDACSMTSGFEKSPLTSDVSSKNLRASERVGRLDFSEAAENFIDRAKRLGNELLRLDKNMSIVDIKVDSQELERFSVINRFAKFHSRGHSVSVNTLSSSGANPAIHKASPQRYVVAHPMPKVVPEGVNCISL</sequence>
<organism evidence="2 3">
    <name type="scientific">Cinchona calisaya</name>
    <dbReference type="NCBI Taxonomy" id="153742"/>
    <lineage>
        <taxon>Eukaryota</taxon>
        <taxon>Viridiplantae</taxon>
        <taxon>Streptophyta</taxon>
        <taxon>Embryophyta</taxon>
        <taxon>Tracheophyta</taxon>
        <taxon>Spermatophyta</taxon>
        <taxon>Magnoliopsida</taxon>
        <taxon>eudicotyledons</taxon>
        <taxon>Gunneridae</taxon>
        <taxon>Pentapetalae</taxon>
        <taxon>asterids</taxon>
        <taxon>lamiids</taxon>
        <taxon>Gentianales</taxon>
        <taxon>Rubiaceae</taxon>
        <taxon>Cinchonoideae</taxon>
        <taxon>Cinchoneae</taxon>
        <taxon>Cinchona</taxon>
    </lineage>
</organism>
<keyword evidence="3" id="KW-1185">Reference proteome</keyword>
<evidence type="ECO:0000313" key="2">
    <source>
        <dbReference type="EMBL" id="KAL3525857.1"/>
    </source>
</evidence>
<comment type="caution">
    <text evidence="2">The sequence shown here is derived from an EMBL/GenBank/DDBJ whole genome shotgun (WGS) entry which is preliminary data.</text>
</comment>
<dbReference type="PANTHER" id="PTHR31267:SF2">
    <property type="entry name" value="EXPRESSED PROTEIN"/>
    <property type="match status" value="1"/>
</dbReference>
<evidence type="ECO:0000313" key="3">
    <source>
        <dbReference type="Proteomes" id="UP001630127"/>
    </source>
</evidence>
<evidence type="ECO:0000256" key="1">
    <source>
        <dbReference type="SAM" id="MobiDB-lite"/>
    </source>
</evidence>
<dbReference type="PANTHER" id="PTHR31267">
    <property type="entry name" value="DENTIN SIALOPHOSPHOPROTEIN-LIKE PROTEIN"/>
    <property type="match status" value="1"/>
</dbReference>
<feature type="compositionally biased region" description="Basic and acidic residues" evidence="1">
    <location>
        <begin position="375"/>
        <end position="386"/>
    </location>
</feature>
<protein>
    <submittedName>
        <fullName evidence="2">Uncharacterized protein</fullName>
    </submittedName>
</protein>
<proteinExistence type="predicted"/>
<dbReference type="Proteomes" id="UP001630127">
    <property type="component" value="Unassembled WGS sequence"/>
</dbReference>
<accession>A0ABD3A5X9</accession>